<evidence type="ECO:0000313" key="1">
    <source>
        <dbReference type="EMBL" id="ADE40748.1"/>
    </source>
</evidence>
<dbReference type="STRING" id="488538.SAR116_2505"/>
<dbReference type="RefSeq" id="WP_013047374.1">
    <property type="nucleotide sequence ID" value="NC_014010.1"/>
</dbReference>
<dbReference type="KEGG" id="apb:SAR116_2505"/>
<sequence length="107" mass="12069">MRHLTLPAFIMGSAVLLAGCMEPGPIRGTIHSNSYKLRLGMTIEEVESLMAPANYVRFNPKNALIVCRTYIYDEEYDVKFVHVKFENDLVVGASDGHRKVCNLTHDQ</sequence>
<keyword evidence="1" id="KW-0966">Cell projection</keyword>
<dbReference type="PROSITE" id="PS51257">
    <property type="entry name" value="PROKAR_LIPOPROTEIN"/>
    <property type="match status" value="1"/>
</dbReference>
<accession>D5BQN0</accession>
<evidence type="ECO:0000313" key="2">
    <source>
        <dbReference type="Proteomes" id="UP000007460"/>
    </source>
</evidence>
<proteinExistence type="predicted"/>
<keyword evidence="2" id="KW-1185">Reference proteome</keyword>
<keyword evidence="1" id="KW-0282">Flagellum</keyword>
<gene>
    <name evidence="1" type="ordered locus">SAR116_2505</name>
</gene>
<reference evidence="1 2" key="1">
    <citation type="journal article" date="2010" name="J. Bacteriol.">
        <title>Complete genome sequence of "Candidatus Puniceispirillum marinum" IMCC1322, a representative of the SAR116 clade in the Alphaproteobacteria.</title>
        <authorList>
            <person name="Oh H.M."/>
            <person name="Kwon K.K."/>
            <person name="Kang I."/>
            <person name="Kang S.G."/>
            <person name="Lee J.H."/>
            <person name="Kim S.J."/>
            <person name="Cho J.C."/>
        </authorList>
    </citation>
    <scope>NUCLEOTIDE SEQUENCE [LARGE SCALE GENOMIC DNA]</scope>
    <source>
        <strain evidence="1 2">IMCC1322</strain>
    </source>
</reference>
<dbReference type="OrthoDB" id="7870870at2"/>
<organism evidence="1 2">
    <name type="scientific">Puniceispirillum marinum (strain IMCC1322)</name>
    <dbReference type="NCBI Taxonomy" id="488538"/>
    <lineage>
        <taxon>Bacteria</taxon>
        <taxon>Pseudomonadati</taxon>
        <taxon>Pseudomonadota</taxon>
        <taxon>Alphaproteobacteria</taxon>
        <taxon>Candidatus Puniceispirillales</taxon>
        <taxon>Candidatus Puniceispirillaceae</taxon>
        <taxon>Candidatus Puniceispirillum</taxon>
    </lineage>
</organism>
<dbReference type="AlphaFoldDB" id="D5BQN0"/>
<dbReference type="eggNOG" id="ENOG502ZJK1">
    <property type="taxonomic scope" value="Bacteria"/>
</dbReference>
<dbReference type="HOGENOM" id="CLU_2207888_0_0_5"/>
<dbReference type="EMBL" id="CP001751">
    <property type="protein sequence ID" value="ADE40748.1"/>
    <property type="molecule type" value="Genomic_DNA"/>
</dbReference>
<keyword evidence="1" id="KW-0969">Cilium</keyword>
<protein>
    <submittedName>
        <fullName evidence="1">Flagellar basal-body outer-membrane L ring protein</fullName>
    </submittedName>
</protein>
<name>D5BQN0_PUNMI</name>
<dbReference type="Proteomes" id="UP000007460">
    <property type="component" value="Chromosome"/>
</dbReference>